<comment type="caution">
    <text evidence="1">The sequence shown here is derived from an EMBL/GenBank/DDBJ whole genome shotgun (WGS) entry which is preliminary data.</text>
</comment>
<gene>
    <name evidence="1" type="ORF">COW36_05775</name>
</gene>
<dbReference type="EMBL" id="PFFQ01000013">
    <property type="protein sequence ID" value="PIW18276.1"/>
    <property type="molecule type" value="Genomic_DNA"/>
</dbReference>
<dbReference type="AlphaFoldDB" id="A0A2M7G859"/>
<evidence type="ECO:0000313" key="1">
    <source>
        <dbReference type="EMBL" id="PIW18276.1"/>
    </source>
</evidence>
<evidence type="ECO:0000313" key="2">
    <source>
        <dbReference type="Proteomes" id="UP000231019"/>
    </source>
</evidence>
<organism evidence="1 2">
    <name type="scientific">bacterium (Candidatus Blackallbacteria) CG17_big_fil_post_rev_8_21_14_2_50_48_46</name>
    <dbReference type="NCBI Taxonomy" id="2014261"/>
    <lineage>
        <taxon>Bacteria</taxon>
        <taxon>Candidatus Blackallbacteria</taxon>
    </lineage>
</organism>
<dbReference type="Proteomes" id="UP000231019">
    <property type="component" value="Unassembled WGS sequence"/>
</dbReference>
<name>A0A2M7G859_9BACT</name>
<sequence>MAKLLSPLVYNASLAPIHHLVVRQKQGTIQEHFVHQKSHPQLYDFITRLLEKKCFDTEMAARLQTLSLEDQSWLQESQLLLPPDQVPEQVFFHCPLDLHFPDLMPHHSKAAAQRLPIQSKQLTINPRMVLQTEAELDPVYAERVPFREVFSAARPILWVRETRYETLVPYWPTAAMLPIIHSLMQGQIPQNLSEETLQVLILARILLPGSLQENLEQQAQVAEETKAFLAEKHYAEFPELLNPIQLAAMRKYYREIQNEGYMHAENSADVNRVFAHNDPLTCYLHFQISAWINKITPEPVIPTYTFVSYYEKTGMGRHIDWEQCAWNISLMVDPQPEEEPTQTWPLCIEFPEQTLETRLLSGDAVIYQGTDYYHWRDPLPEGHKATVSLFHFMPNPENKT</sequence>
<protein>
    <submittedName>
        <fullName evidence="1">Uncharacterized protein</fullName>
    </submittedName>
</protein>
<reference evidence="1 2" key="1">
    <citation type="submission" date="2017-09" db="EMBL/GenBank/DDBJ databases">
        <title>Depth-based differentiation of microbial function through sediment-hosted aquifers and enrichment of novel symbionts in the deep terrestrial subsurface.</title>
        <authorList>
            <person name="Probst A.J."/>
            <person name="Ladd B."/>
            <person name="Jarett J.K."/>
            <person name="Geller-Mcgrath D.E."/>
            <person name="Sieber C.M."/>
            <person name="Emerson J.B."/>
            <person name="Anantharaman K."/>
            <person name="Thomas B.C."/>
            <person name="Malmstrom R."/>
            <person name="Stieglmeier M."/>
            <person name="Klingl A."/>
            <person name="Woyke T."/>
            <person name="Ryan C.M."/>
            <person name="Banfield J.F."/>
        </authorList>
    </citation>
    <scope>NUCLEOTIDE SEQUENCE [LARGE SCALE GENOMIC DNA]</scope>
    <source>
        <strain evidence="1">CG17_big_fil_post_rev_8_21_14_2_50_48_46</strain>
    </source>
</reference>
<accession>A0A2M7G859</accession>
<proteinExistence type="predicted"/>